<organism evidence="1 2">
    <name type="scientific">Acinetobacter dispersus</name>
    <dbReference type="NCBI Taxonomy" id="70348"/>
    <lineage>
        <taxon>Bacteria</taxon>
        <taxon>Pseudomonadati</taxon>
        <taxon>Pseudomonadota</taxon>
        <taxon>Gammaproteobacteria</taxon>
        <taxon>Moraxellales</taxon>
        <taxon>Moraxellaceae</taxon>
        <taxon>Acinetobacter</taxon>
    </lineage>
</organism>
<proteinExistence type="predicted"/>
<evidence type="ECO:0000313" key="2">
    <source>
        <dbReference type="Proteomes" id="UP000013261"/>
    </source>
</evidence>
<gene>
    <name evidence="1" type="ORF">F904_02700</name>
</gene>
<protein>
    <submittedName>
        <fullName evidence="1">Uncharacterized protein</fullName>
    </submittedName>
</protein>
<accession>N9L904</accession>
<evidence type="ECO:0000313" key="1">
    <source>
        <dbReference type="EMBL" id="ENW92757.1"/>
    </source>
</evidence>
<dbReference type="EMBL" id="APRL01000013">
    <property type="protein sequence ID" value="ENW92757.1"/>
    <property type="molecule type" value="Genomic_DNA"/>
</dbReference>
<dbReference type="eggNOG" id="ENOG503272D">
    <property type="taxonomic scope" value="Bacteria"/>
</dbReference>
<name>N9L904_9GAMM</name>
<dbReference type="PATRIC" id="fig|1217703.3.peg.2622"/>
<dbReference type="Proteomes" id="UP000013261">
    <property type="component" value="Unassembled WGS sequence"/>
</dbReference>
<dbReference type="HOGENOM" id="CLU_161809_0_0_6"/>
<dbReference type="AlphaFoldDB" id="N9L904"/>
<keyword evidence="2" id="KW-1185">Reference proteome</keyword>
<dbReference type="OrthoDB" id="6691528at2"/>
<dbReference type="RefSeq" id="WP_005190111.1">
    <property type="nucleotide sequence ID" value="NZ_KB850050.1"/>
</dbReference>
<sequence length="129" mass="14510">MSFVTIQDINERLGDDFAPEGDKAHLVLLANTWMRKKIGFMPDKIDPLLKYATCEIVKGIKAKAIYNGQEQLLKRKKVKGDTVESEREYQEGSTSISSYEQIATEIIETLELKNPNGSSGGYAIRLIRT</sequence>
<comment type="caution">
    <text evidence="1">The sequence shown here is derived from an EMBL/GenBank/DDBJ whole genome shotgun (WGS) entry which is preliminary data.</text>
</comment>
<reference evidence="1 2" key="1">
    <citation type="submission" date="2013-02" db="EMBL/GenBank/DDBJ databases">
        <title>The Genome Sequence of Acinetobacter sp. ANC 4105.</title>
        <authorList>
            <consortium name="The Broad Institute Genome Sequencing Platform"/>
            <consortium name="The Broad Institute Genome Sequencing Center for Infectious Disease"/>
            <person name="Cerqueira G."/>
            <person name="Feldgarden M."/>
            <person name="Courvalin P."/>
            <person name="Perichon B."/>
            <person name="Grillot-Courvalin C."/>
            <person name="Clermont D."/>
            <person name="Rocha E."/>
            <person name="Yoon E.-J."/>
            <person name="Nemec A."/>
            <person name="Walker B."/>
            <person name="Young S.K."/>
            <person name="Zeng Q."/>
            <person name="Gargeya S."/>
            <person name="Fitzgerald M."/>
            <person name="Haas B."/>
            <person name="Abouelleil A."/>
            <person name="Alvarado L."/>
            <person name="Arachchi H.M."/>
            <person name="Berlin A.M."/>
            <person name="Chapman S.B."/>
            <person name="Dewar J."/>
            <person name="Goldberg J."/>
            <person name="Griggs A."/>
            <person name="Gujja S."/>
            <person name="Hansen M."/>
            <person name="Howarth C."/>
            <person name="Imamovic A."/>
            <person name="Larimer J."/>
            <person name="McCowan C."/>
            <person name="Murphy C."/>
            <person name="Neiman D."/>
            <person name="Pearson M."/>
            <person name="Priest M."/>
            <person name="Roberts A."/>
            <person name="Saif S."/>
            <person name="Shea T."/>
            <person name="Sisk P."/>
            <person name="Sykes S."/>
            <person name="Wortman J."/>
            <person name="Nusbaum C."/>
            <person name="Birren B."/>
        </authorList>
    </citation>
    <scope>NUCLEOTIDE SEQUENCE [LARGE SCALE GENOMIC DNA]</scope>
    <source>
        <strain evidence="1 2">ANC 4105</strain>
    </source>
</reference>